<reference evidence="3" key="1">
    <citation type="journal article" date="2011" name="Genome Res.">
        <title>Phylogeny-wide analysis of social amoeba genomes highlights ancient origins for complex intercellular communication.</title>
        <authorList>
            <person name="Heidel A.J."/>
            <person name="Lawal H.M."/>
            <person name="Felder M."/>
            <person name="Schilde C."/>
            <person name="Helps N.R."/>
            <person name="Tunggal B."/>
            <person name="Rivero F."/>
            <person name="John U."/>
            <person name="Schleicher M."/>
            <person name="Eichinger L."/>
            <person name="Platzer M."/>
            <person name="Noegel A.A."/>
            <person name="Schaap P."/>
            <person name="Gloeckner G."/>
        </authorList>
    </citation>
    <scope>NUCLEOTIDE SEQUENCE [LARGE SCALE GENOMIC DNA]</scope>
    <source>
        <strain evidence="3">SH3</strain>
    </source>
</reference>
<organism evidence="2 3">
    <name type="scientific">Cavenderia fasciculata</name>
    <name type="common">Slime mold</name>
    <name type="synonym">Dictyostelium fasciculatum</name>
    <dbReference type="NCBI Taxonomy" id="261658"/>
    <lineage>
        <taxon>Eukaryota</taxon>
        <taxon>Amoebozoa</taxon>
        <taxon>Evosea</taxon>
        <taxon>Eumycetozoa</taxon>
        <taxon>Dictyostelia</taxon>
        <taxon>Acytosteliales</taxon>
        <taxon>Cavenderiaceae</taxon>
        <taxon>Cavenderia</taxon>
    </lineage>
</organism>
<sequence length="75" mass="8902">MSKKFTYTKITEQNNNDNNNNRTTRKNSTRTTSSLKLKFQSMIPYHFNNIQSKSQWWFYTSIMVSSTVAASYRAY</sequence>
<gene>
    <name evidence="2" type="ORF">DFA_10145</name>
</gene>
<protein>
    <submittedName>
        <fullName evidence="2">Uncharacterized protein</fullName>
    </submittedName>
</protein>
<proteinExistence type="predicted"/>
<dbReference type="EMBL" id="GL883026">
    <property type="protein sequence ID" value="EGG15311.1"/>
    <property type="molecule type" value="Genomic_DNA"/>
</dbReference>
<evidence type="ECO:0000313" key="2">
    <source>
        <dbReference type="EMBL" id="EGG15311.1"/>
    </source>
</evidence>
<dbReference type="KEGG" id="dfa:DFA_10145"/>
<dbReference type="RefSeq" id="XP_004352031.1">
    <property type="nucleotide sequence ID" value="XM_004351979.1"/>
</dbReference>
<feature type="region of interest" description="Disordered" evidence="1">
    <location>
        <begin position="1"/>
        <end position="32"/>
    </location>
</feature>
<dbReference type="Proteomes" id="UP000007797">
    <property type="component" value="Unassembled WGS sequence"/>
</dbReference>
<accession>F4Q9E2</accession>
<evidence type="ECO:0000313" key="3">
    <source>
        <dbReference type="Proteomes" id="UP000007797"/>
    </source>
</evidence>
<name>F4Q9E2_CACFS</name>
<keyword evidence="3" id="KW-1185">Reference proteome</keyword>
<evidence type="ECO:0000256" key="1">
    <source>
        <dbReference type="SAM" id="MobiDB-lite"/>
    </source>
</evidence>
<dbReference type="GeneID" id="14867072"/>
<dbReference type="AlphaFoldDB" id="F4Q9E2"/>